<gene>
    <name evidence="11" type="ORF">GSPATT00006522001</name>
</gene>
<evidence type="ECO:0000256" key="8">
    <source>
        <dbReference type="SAM" id="MobiDB-lite"/>
    </source>
</evidence>
<dbReference type="STRING" id="5888.A0C5F6"/>
<dbReference type="InterPro" id="IPR000961">
    <property type="entry name" value="AGC-kinase_C"/>
</dbReference>
<dbReference type="KEGG" id="ptm:GSPATT00006522001"/>
<evidence type="ECO:0000313" key="11">
    <source>
        <dbReference type="EMBL" id="CAK66023.1"/>
    </source>
</evidence>
<keyword evidence="1" id="KW-0723">Serine/threonine-protein kinase</keyword>
<dbReference type="InterPro" id="IPR000719">
    <property type="entry name" value="Prot_kinase_dom"/>
</dbReference>
<dbReference type="InParanoid" id="A0C5F6"/>
<feature type="domain" description="Protein kinase" evidence="9">
    <location>
        <begin position="322"/>
        <end position="577"/>
    </location>
</feature>
<feature type="region of interest" description="Disordered" evidence="8">
    <location>
        <begin position="609"/>
        <end position="629"/>
    </location>
</feature>
<dbReference type="PANTHER" id="PTHR24351">
    <property type="entry name" value="RIBOSOMAL PROTEIN S6 KINASE"/>
    <property type="match status" value="1"/>
</dbReference>
<feature type="domain" description="AGC-kinase C-terminal" evidence="10">
    <location>
        <begin position="578"/>
        <end position="629"/>
    </location>
</feature>
<dbReference type="PROSITE" id="PS00107">
    <property type="entry name" value="PROTEIN_KINASE_ATP"/>
    <property type="match status" value="1"/>
</dbReference>
<reference evidence="11 12" key="1">
    <citation type="journal article" date="2006" name="Nature">
        <title>Global trends of whole-genome duplications revealed by the ciliate Paramecium tetraurelia.</title>
        <authorList>
            <consortium name="Genoscope"/>
            <person name="Aury J.-M."/>
            <person name="Jaillon O."/>
            <person name="Duret L."/>
            <person name="Noel B."/>
            <person name="Jubin C."/>
            <person name="Porcel B.M."/>
            <person name="Segurens B."/>
            <person name="Daubin V."/>
            <person name="Anthouard V."/>
            <person name="Aiach N."/>
            <person name="Arnaiz O."/>
            <person name="Billaut A."/>
            <person name="Beisson J."/>
            <person name="Blanc I."/>
            <person name="Bouhouche K."/>
            <person name="Camara F."/>
            <person name="Duharcourt S."/>
            <person name="Guigo R."/>
            <person name="Gogendeau D."/>
            <person name="Katinka M."/>
            <person name="Keller A.-M."/>
            <person name="Kissmehl R."/>
            <person name="Klotz C."/>
            <person name="Koll F."/>
            <person name="Le Moue A."/>
            <person name="Lepere C."/>
            <person name="Malinsky S."/>
            <person name="Nowacki M."/>
            <person name="Nowak J.K."/>
            <person name="Plattner H."/>
            <person name="Poulain J."/>
            <person name="Ruiz F."/>
            <person name="Serrano V."/>
            <person name="Zagulski M."/>
            <person name="Dessen P."/>
            <person name="Betermier M."/>
            <person name="Weissenbach J."/>
            <person name="Scarpelli C."/>
            <person name="Schachter V."/>
            <person name="Sperling L."/>
            <person name="Meyer E."/>
            <person name="Cohen J."/>
            <person name="Wincker P."/>
        </authorList>
    </citation>
    <scope>NUCLEOTIDE SEQUENCE [LARGE SCALE GENOMIC DNA]</scope>
    <source>
        <strain evidence="11 12">Stock d4-2</strain>
    </source>
</reference>
<dbReference type="InterPro" id="IPR017441">
    <property type="entry name" value="Protein_kinase_ATP_BS"/>
</dbReference>
<evidence type="ECO:0000256" key="1">
    <source>
        <dbReference type="ARBA" id="ARBA00022527"/>
    </source>
</evidence>
<dbReference type="PROSITE" id="PS51285">
    <property type="entry name" value="AGC_KINASE_CTER"/>
    <property type="match status" value="1"/>
</dbReference>
<evidence type="ECO:0000256" key="7">
    <source>
        <dbReference type="PROSITE-ProRule" id="PRU10141"/>
    </source>
</evidence>
<dbReference type="InterPro" id="IPR036770">
    <property type="entry name" value="Ankyrin_rpt-contain_sf"/>
</dbReference>
<dbReference type="FunFam" id="1.10.510.10:FF:000008">
    <property type="entry name" value="Non-specific serine/threonine protein kinase"/>
    <property type="match status" value="1"/>
</dbReference>
<dbReference type="SMART" id="SM00248">
    <property type="entry name" value="ANK"/>
    <property type="match status" value="4"/>
</dbReference>
<keyword evidence="5 7" id="KW-0067">ATP-binding</keyword>
<keyword evidence="2" id="KW-0808">Transferase</keyword>
<evidence type="ECO:0000259" key="10">
    <source>
        <dbReference type="PROSITE" id="PS51285"/>
    </source>
</evidence>
<dbReference type="GO" id="GO:0005737">
    <property type="term" value="C:cytoplasm"/>
    <property type="evidence" value="ECO:0000318"/>
    <property type="project" value="GO_Central"/>
</dbReference>
<evidence type="ECO:0000256" key="4">
    <source>
        <dbReference type="ARBA" id="ARBA00022777"/>
    </source>
</evidence>
<evidence type="ECO:0008006" key="13">
    <source>
        <dbReference type="Google" id="ProtNLM"/>
    </source>
</evidence>
<dbReference type="Gene3D" id="3.30.200.20">
    <property type="entry name" value="Phosphorylase Kinase, domain 1"/>
    <property type="match status" value="1"/>
</dbReference>
<dbReference type="PROSITE" id="PS50088">
    <property type="entry name" value="ANK_REPEAT"/>
    <property type="match status" value="3"/>
</dbReference>
<evidence type="ECO:0000256" key="5">
    <source>
        <dbReference type="ARBA" id="ARBA00022840"/>
    </source>
</evidence>
<dbReference type="RefSeq" id="XP_001433420.1">
    <property type="nucleotide sequence ID" value="XM_001433383.1"/>
</dbReference>
<feature type="binding site" evidence="7">
    <location>
        <position position="351"/>
    </location>
    <ligand>
        <name>ATP</name>
        <dbReference type="ChEBI" id="CHEBI:30616"/>
    </ligand>
</feature>
<evidence type="ECO:0000259" key="9">
    <source>
        <dbReference type="PROSITE" id="PS50011"/>
    </source>
</evidence>
<dbReference type="GO" id="GO:0005524">
    <property type="term" value="F:ATP binding"/>
    <property type="evidence" value="ECO:0007669"/>
    <property type="project" value="UniProtKB-UniRule"/>
</dbReference>
<organism evidence="11 12">
    <name type="scientific">Paramecium tetraurelia</name>
    <dbReference type="NCBI Taxonomy" id="5888"/>
    <lineage>
        <taxon>Eukaryota</taxon>
        <taxon>Sar</taxon>
        <taxon>Alveolata</taxon>
        <taxon>Ciliophora</taxon>
        <taxon>Intramacronucleata</taxon>
        <taxon>Oligohymenophorea</taxon>
        <taxon>Peniculida</taxon>
        <taxon>Parameciidae</taxon>
        <taxon>Paramecium</taxon>
    </lineage>
</organism>
<evidence type="ECO:0000256" key="2">
    <source>
        <dbReference type="ARBA" id="ARBA00022679"/>
    </source>
</evidence>
<keyword evidence="6" id="KW-0040">ANK repeat</keyword>
<dbReference type="EMBL" id="CT868041">
    <property type="protein sequence ID" value="CAK66023.1"/>
    <property type="molecule type" value="Genomic_DNA"/>
</dbReference>
<dbReference type="PROSITE" id="PS50011">
    <property type="entry name" value="PROTEIN_KINASE_DOM"/>
    <property type="match status" value="1"/>
</dbReference>
<dbReference type="SUPFAM" id="SSF56112">
    <property type="entry name" value="Protein kinase-like (PK-like)"/>
    <property type="match status" value="1"/>
</dbReference>
<dbReference type="OMA" id="IARFYIC"/>
<dbReference type="FunFam" id="3.30.200.20:FF:000042">
    <property type="entry name" value="Aurora kinase A"/>
    <property type="match status" value="1"/>
</dbReference>
<dbReference type="InterPro" id="IPR045270">
    <property type="entry name" value="STKc_AGC"/>
</dbReference>
<dbReference type="OrthoDB" id="308845at2759"/>
<keyword evidence="12" id="KW-1185">Reference proteome</keyword>
<protein>
    <recommendedName>
        <fullName evidence="13">Protein kinase domain-containing protein</fullName>
    </recommendedName>
</protein>
<evidence type="ECO:0000256" key="6">
    <source>
        <dbReference type="PROSITE-ProRule" id="PRU00023"/>
    </source>
</evidence>
<dbReference type="Pfam" id="PF00069">
    <property type="entry name" value="Pkinase"/>
    <property type="match status" value="1"/>
</dbReference>
<dbReference type="SUPFAM" id="SSF48403">
    <property type="entry name" value="Ankyrin repeat"/>
    <property type="match status" value="1"/>
</dbReference>
<evidence type="ECO:0000256" key="3">
    <source>
        <dbReference type="ARBA" id="ARBA00022741"/>
    </source>
</evidence>
<dbReference type="AlphaFoldDB" id="A0C5F6"/>
<proteinExistence type="predicted"/>
<dbReference type="GO" id="GO:0005634">
    <property type="term" value="C:nucleus"/>
    <property type="evidence" value="ECO:0000318"/>
    <property type="project" value="GO_Central"/>
</dbReference>
<dbReference type="GO" id="GO:0004674">
    <property type="term" value="F:protein serine/threonine kinase activity"/>
    <property type="evidence" value="ECO:0000318"/>
    <property type="project" value="GO_Central"/>
</dbReference>
<dbReference type="eggNOG" id="KOG0598">
    <property type="taxonomic scope" value="Eukaryota"/>
</dbReference>
<dbReference type="Gene3D" id="1.10.510.10">
    <property type="entry name" value="Transferase(Phosphotransferase) domain 1"/>
    <property type="match status" value="1"/>
</dbReference>
<dbReference type="SMART" id="SM00220">
    <property type="entry name" value="S_TKc"/>
    <property type="match status" value="1"/>
</dbReference>
<dbReference type="Pfam" id="PF12796">
    <property type="entry name" value="Ank_2"/>
    <property type="match status" value="1"/>
</dbReference>
<feature type="repeat" description="ANK" evidence="6">
    <location>
        <begin position="189"/>
        <end position="221"/>
    </location>
</feature>
<feature type="repeat" description="ANK" evidence="6">
    <location>
        <begin position="156"/>
        <end position="188"/>
    </location>
</feature>
<sequence length="629" mass="72173">MKQNLDDDGDDIDPCQFIKNLDTGDTYSVNNFGELDIEYSQYTTVNVKKNRWQNFWNKIEEINEKLYDACEKGEEDVVNMLLKDQKDLKQQVQLQLKSTTNSMIGDDYQEFIGLINIDCKGLDDWTALHHAINNRRTNIVQLLLEAKANPNLCTQMKRAPLHLACLRGSLEIVELLIQYKVNVNSQDSDNNTPLHISAELNQIKIVEFLVANGADALLKNSHLKTPFDVTMSNEVRAILQRFQPEIGGYSQRSQFGGFVVKNSRSDHIERLLGKVNDLQKIEILKQNQQQQQQTNNLAIQIEPIASAPFQEISVNVCSPEGYIFHKLLGKGSFGEVYYATRKSDGEGFAIKTLCKERVFSKNLTRYAQTEKNVLSVMRHPFIVRLHAAFQNSQKLFMVLDFCPGGDLGQLLTKQVKLSEEIARFYICEIILALESLHKNCIIFRDLKPDNVVLDSKGHARLTDFGLSKEGIYDNITKSFCGSIAYLSPEVLMKKGHSRTVDWYLVGVLLYEMIVGLPPYYHQNREQLFENIKKGVLKIPKHMSQDARELIKGLLIRDPAQRLGSKNDAEDLKKHAFFKDVNWDNIMNKVEDGPFIEKNRSKQWEKEEIDMKFGDQPQSNPRLDDWSFIQ</sequence>
<accession>A0C5F6</accession>
<dbReference type="CDD" id="cd05123">
    <property type="entry name" value="STKc_AGC"/>
    <property type="match status" value="1"/>
</dbReference>
<dbReference type="PROSITE" id="PS50297">
    <property type="entry name" value="ANK_REP_REGION"/>
    <property type="match status" value="3"/>
</dbReference>
<keyword evidence="4" id="KW-0418">Kinase</keyword>
<dbReference type="Proteomes" id="UP000000600">
    <property type="component" value="Unassembled WGS sequence"/>
</dbReference>
<name>A0C5F6_PARTE</name>
<dbReference type="InterPro" id="IPR011009">
    <property type="entry name" value="Kinase-like_dom_sf"/>
</dbReference>
<feature type="repeat" description="ANK" evidence="6">
    <location>
        <begin position="123"/>
        <end position="155"/>
    </location>
</feature>
<dbReference type="InterPro" id="IPR002110">
    <property type="entry name" value="Ankyrin_rpt"/>
</dbReference>
<dbReference type="Gene3D" id="1.25.40.20">
    <property type="entry name" value="Ankyrin repeat-containing domain"/>
    <property type="match status" value="1"/>
</dbReference>
<dbReference type="HOGENOM" id="CLU_013312_4_0_1"/>
<dbReference type="GeneID" id="5019205"/>
<evidence type="ECO:0000313" key="12">
    <source>
        <dbReference type="Proteomes" id="UP000000600"/>
    </source>
</evidence>
<keyword evidence="3 7" id="KW-0547">Nucleotide-binding</keyword>